<comment type="caution">
    <text evidence="3">The sequence shown here is derived from an EMBL/GenBank/DDBJ whole genome shotgun (WGS) entry which is preliminary data.</text>
</comment>
<dbReference type="PROSITE" id="PS50234">
    <property type="entry name" value="VWFA"/>
    <property type="match status" value="1"/>
</dbReference>
<name>A0ABR7MMG6_9BACT</name>
<dbReference type="RefSeq" id="WP_187320532.1">
    <property type="nucleotide sequence ID" value="NZ_JACSCY010000013.1"/>
</dbReference>
<dbReference type="PANTHER" id="PTHR10166">
    <property type="entry name" value="VOLTAGE-DEPENDENT CALCIUM CHANNEL SUBUNIT ALPHA-2/DELTA-RELATED"/>
    <property type="match status" value="1"/>
</dbReference>
<dbReference type="EMBL" id="JACSCY010000013">
    <property type="protein sequence ID" value="MBC6612274.1"/>
    <property type="molecule type" value="Genomic_DNA"/>
</dbReference>
<feature type="signal peptide" evidence="1">
    <location>
        <begin position="1"/>
        <end position="20"/>
    </location>
</feature>
<evidence type="ECO:0000313" key="4">
    <source>
        <dbReference type="Proteomes" id="UP000622017"/>
    </source>
</evidence>
<dbReference type="Pfam" id="PF00092">
    <property type="entry name" value="VWA"/>
    <property type="match status" value="1"/>
</dbReference>
<dbReference type="Gene3D" id="3.40.50.410">
    <property type="entry name" value="von Willebrand factor, type A domain"/>
    <property type="match status" value="1"/>
</dbReference>
<keyword evidence="1" id="KW-0732">Signal</keyword>
<dbReference type="InterPro" id="IPR022156">
    <property type="entry name" value="Uncharacterised_YfbK_N"/>
</dbReference>
<proteinExistence type="predicted"/>
<dbReference type="InterPro" id="IPR051173">
    <property type="entry name" value="Ca_channel_alpha-2/delta"/>
</dbReference>
<sequence>MHKLFLLGTVLLTAATAASAQTPTSTQAHQAKTVADTLVIRGRVTDAGGQPLPGVTVLVKGSTIGASTAANGTYQLSVPKASKILVFSAIGYVTQEAKLSSQQILNVVLAEDRQQLNEVVVTGYGSLQQQSVSGSAATVVSGRVAGVAVRGAARVRGNRGAMPSGFSPAYPAESSESYATIHENGYHDARRDPLSTFSIDVDPASYANVRRFLNDGQLPPADAVRVEEMINYFHYDYPQPTAQEPFSVTTELAACPWNPQHQLVQVALQGRTVETQHLPPANLVFLVDVSGSMSAANKLPLVQAGLRQLVRELRPQDRVALVAYAGAAGLVLPPTPGQQREKILTAIDNLSAGGSTAGGAGLRLAYHVARENFNKEGNNRVVLATDGDFNVGESSDRDMEQLITEERESGVFLTVLGVGEGNLQDKKMELLADKGNGNYAYLDNMQEARRVLVQQFGSTLFTIAKDVKLQLEFNPTRVQQYRLVGYENRLLAAEDFNNDRKDAGELGSGHTVTALYEVVPVGAPPVVDNLKYQSNTVPAASASAELLTVKLRYKEPQGSTSRLLTHTLSGAARPLTQASENLRFAAAVAQFGMLLRQSDYRGTATYAEVARQAKAARGQDADGYRAEFIRLVHAAEGIRPAPATYGAR</sequence>
<dbReference type="Pfam" id="PF12450">
    <property type="entry name" value="vWF_A"/>
    <property type="match status" value="1"/>
</dbReference>
<dbReference type="Pfam" id="PF12034">
    <property type="entry name" value="YfbK_C"/>
    <property type="match status" value="1"/>
</dbReference>
<dbReference type="SMART" id="SM00327">
    <property type="entry name" value="VWA"/>
    <property type="match status" value="1"/>
</dbReference>
<evidence type="ECO:0000313" key="3">
    <source>
        <dbReference type="EMBL" id="MBC6612274.1"/>
    </source>
</evidence>
<dbReference type="Proteomes" id="UP000622017">
    <property type="component" value="Unassembled WGS sequence"/>
</dbReference>
<gene>
    <name evidence="3" type="ORF">H8B15_15200</name>
</gene>
<dbReference type="Pfam" id="PF13715">
    <property type="entry name" value="CarbopepD_reg_2"/>
    <property type="match status" value="1"/>
</dbReference>
<evidence type="ECO:0000256" key="1">
    <source>
        <dbReference type="SAM" id="SignalP"/>
    </source>
</evidence>
<dbReference type="InterPro" id="IPR008969">
    <property type="entry name" value="CarboxyPept-like_regulatory"/>
</dbReference>
<feature type="chain" id="PRO_5045203289" evidence="1">
    <location>
        <begin position="21"/>
        <end position="648"/>
    </location>
</feature>
<protein>
    <submittedName>
        <fullName evidence="3">von Willebrand factor type A domain-containing protein</fullName>
    </submittedName>
</protein>
<evidence type="ECO:0000259" key="2">
    <source>
        <dbReference type="PROSITE" id="PS50234"/>
    </source>
</evidence>
<keyword evidence="4" id="KW-1185">Reference proteome</keyword>
<dbReference type="SUPFAM" id="SSF53300">
    <property type="entry name" value="vWA-like"/>
    <property type="match status" value="1"/>
</dbReference>
<dbReference type="InterPro" id="IPR021908">
    <property type="entry name" value="YfbK_C"/>
</dbReference>
<dbReference type="CDD" id="cd01465">
    <property type="entry name" value="vWA_subgroup"/>
    <property type="match status" value="1"/>
</dbReference>
<dbReference type="PANTHER" id="PTHR10166:SF37">
    <property type="entry name" value="STOLID, ISOFORM H"/>
    <property type="match status" value="1"/>
</dbReference>
<accession>A0ABR7MMG6</accession>
<organism evidence="3 4">
    <name type="scientific">Hymenobacter citatus</name>
    <dbReference type="NCBI Taxonomy" id="2763506"/>
    <lineage>
        <taxon>Bacteria</taxon>
        <taxon>Pseudomonadati</taxon>
        <taxon>Bacteroidota</taxon>
        <taxon>Cytophagia</taxon>
        <taxon>Cytophagales</taxon>
        <taxon>Hymenobacteraceae</taxon>
        <taxon>Hymenobacter</taxon>
    </lineage>
</organism>
<dbReference type="InterPro" id="IPR036465">
    <property type="entry name" value="vWFA_dom_sf"/>
</dbReference>
<dbReference type="SUPFAM" id="SSF49464">
    <property type="entry name" value="Carboxypeptidase regulatory domain-like"/>
    <property type="match status" value="1"/>
</dbReference>
<feature type="domain" description="VWFA" evidence="2">
    <location>
        <begin position="282"/>
        <end position="460"/>
    </location>
</feature>
<dbReference type="InterPro" id="IPR002035">
    <property type="entry name" value="VWF_A"/>
</dbReference>
<dbReference type="Gene3D" id="2.60.40.1120">
    <property type="entry name" value="Carboxypeptidase-like, regulatory domain"/>
    <property type="match status" value="1"/>
</dbReference>
<reference evidence="3 4" key="1">
    <citation type="submission" date="2020-08" db="EMBL/GenBank/DDBJ databases">
        <title>Hymenobacter sp.</title>
        <authorList>
            <person name="Kim M.K."/>
        </authorList>
    </citation>
    <scope>NUCLEOTIDE SEQUENCE [LARGE SCALE GENOMIC DNA]</scope>
    <source>
        <strain evidence="3 4">BT507</strain>
    </source>
</reference>